<dbReference type="AlphaFoldDB" id="A0A8K0E6G6"/>
<proteinExistence type="predicted"/>
<organism evidence="1 2">
    <name type="scientific">Rhamnella rubrinervis</name>
    <dbReference type="NCBI Taxonomy" id="2594499"/>
    <lineage>
        <taxon>Eukaryota</taxon>
        <taxon>Viridiplantae</taxon>
        <taxon>Streptophyta</taxon>
        <taxon>Embryophyta</taxon>
        <taxon>Tracheophyta</taxon>
        <taxon>Spermatophyta</taxon>
        <taxon>Magnoliopsida</taxon>
        <taxon>eudicotyledons</taxon>
        <taxon>Gunneridae</taxon>
        <taxon>Pentapetalae</taxon>
        <taxon>rosids</taxon>
        <taxon>fabids</taxon>
        <taxon>Rosales</taxon>
        <taxon>Rhamnaceae</taxon>
        <taxon>rhamnoid group</taxon>
        <taxon>Rhamneae</taxon>
        <taxon>Rhamnella</taxon>
    </lineage>
</organism>
<comment type="caution">
    <text evidence="1">The sequence shown here is derived from an EMBL/GenBank/DDBJ whole genome shotgun (WGS) entry which is preliminary data.</text>
</comment>
<keyword evidence="2" id="KW-1185">Reference proteome</keyword>
<name>A0A8K0E6G6_9ROSA</name>
<accession>A0A8K0E6G6</accession>
<evidence type="ECO:0000313" key="1">
    <source>
        <dbReference type="EMBL" id="KAF3441091.1"/>
    </source>
</evidence>
<dbReference type="Proteomes" id="UP000796880">
    <property type="component" value="Unassembled WGS sequence"/>
</dbReference>
<gene>
    <name evidence="1" type="ORF">FNV43_RR19377</name>
</gene>
<dbReference type="EMBL" id="VOIH02000008">
    <property type="protein sequence ID" value="KAF3441091.1"/>
    <property type="molecule type" value="Genomic_DNA"/>
</dbReference>
<evidence type="ECO:0000313" key="2">
    <source>
        <dbReference type="Proteomes" id="UP000796880"/>
    </source>
</evidence>
<reference evidence="1" key="1">
    <citation type="submission" date="2020-03" db="EMBL/GenBank/DDBJ databases">
        <title>A high-quality chromosome-level genome assembly of a woody plant with both climbing and erect habits, Rhamnella rubrinervis.</title>
        <authorList>
            <person name="Lu Z."/>
            <person name="Yang Y."/>
            <person name="Zhu X."/>
            <person name="Sun Y."/>
        </authorList>
    </citation>
    <scope>NUCLEOTIDE SEQUENCE</scope>
    <source>
        <strain evidence="1">BYM</strain>
        <tissue evidence="1">Leaf</tissue>
    </source>
</reference>
<sequence>MYRGSLEYENCQTFAPLARYRHPTGWVSDDSKLVPPMAKPSEKGKMTLKHLLKSLGCFAHHVIFTRYLEDARFCSEEQIRSVDIPGRRSTVISFGMGVVFPEVENLDALEHVRFYDHQVVIGDFNAILGRMRGPWRSSYSPLYRLSVSGGGCRFLPIDTHGAFTLGAGTRAANKDFKSFARVFGMRKFREVLSSGYAKLKSQACSSVGMDVLIFIFADESLKDGFLALDGIIPSSATVDENSNLTVPTRECADSDKFRPIMLGNFLSRSITLTRKFFCNVALKTSARLSLYESDFSGAFDVFGFAPNFARGSIYSHLKEDFFSLTGSEVTLVVPRVRKFVHTLMVYKWRWVCSSLLRAIRTSFDWIFSVRNRGLLGSFVRLLIGGGDFDGQPDESLAPFSPPFPDMYLHLSTTAVSGAGGVSPGLKMRDRGKELETASSLLDLPLRTAIWDCLGVAFGSISYFHSVVAMFEKAMEAH</sequence>
<protein>
    <submittedName>
        <fullName evidence="1">Uncharacterized protein</fullName>
    </submittedName>
</protein>